<dbReference type="PROSITE" id="PS50060">
    <property type="entry name" value="MAM_2"/>
    <property type="match status" value="4"/>
</dbReference>
<feature type="domain" description="MAM" evidence="2">
    <location>
        <begin position="12"/>
        <end position="133"/>
    </location>
</feature>
<gene>
    <name evidence="3" type="ORF">MCOR_36956</name>
</gene>
<keyword evidence="1" id="KW-0812">Transmembrane</keyword>
<dbReference type="OrthoDB" id="412155at2759"/>
<dbReference type="InterPro" id="IPR013320">
    <property type="entry name" value="ConA-like_dom_sf"/>
</dbReference>
<dbReference type="PANTHER" id="PTHR23282">
    <property type="entry name" value="APICAL ENDOSOMAL GLYCOPROTEIN PRECURSOR"/>
    <property type="match status" value="1"/>
</dbReference>
<reference evidence="3 4" key="1">
    <citation type="submission" date="2020-06" db="EMBL/GenBank/DDBJ databases">
        <authorList>
            <person name="Li R."/>
            <person name="Bekaert M."/>
        </authorList>
    </citation>
    <scope>NUCLEOTIDE SEQUENCE [LARGE SCALE GENOMIC DNA]</scope>
    <source>
        <strain evidence="4">wild</strain>
    </source>
</reference>
<sequence>MRLWYHPHRFTQTNNVLGDGYYAYTKSEWGSQPKEESDLFTSWIGPNPKQCLTFWYHMYGEQINTLKVFQLNDERTIELWNKSANQGNKWYFQSLSLSDIGPYRIKFKAIRGNGRKSEIAIDDIFITNTDCKKVSSLDCNFEREPYNWNVEQESEYMWTVISGGTHPNDTGPVVDHTDGFYDGNYIYLNVSKIEPGQNSNFTSVTVSSDGDACFTFWFHMYGDGMGTLNVYLVSETMTQKLWSRSGNKPDLWQLAFVDISILDPYQITLEGVRGSTKSSDIAVDDISLLPGSCNKRAFILDCNFESEKCNWLASSNMTYIWTTNKTGKSTERPDNDHTIGTVDGHYMYLEGLDIPAGMKSKLTSTIINPDGDICFTFWYHMNREEIEPYRIIFEGVRGNGYFNGIALDDISLLESSCSGLIKTSQKCHKIDESISLRECSKYYLQLNDTSLVFDREIDNCSTVYQDVQTSISTVCNDMNNSDICTFYLPELIMEDQRCFQSNWLSLEYRCEAAETTTFASESTSSDGSSAGYKKKTMEADDTTVITVSSVIISKEDDITVYAVVVSTMVIIIVAASVFIVIVCHFKKRAKSSKHFDIRPNTTVTERIDSSDYNIINYNEMTGISVLEIKKNKHDIYTTHRQPQNIKTSIGQEDKICNKYESLSTNRNSVEHTYESDSIHTNQYESLTKQPELDKHTYESTEHALPQDIKSSIEQEDNICNKYESLSINRNSVGHIYESDSIPTNQYESLTKQRELDKHTFESTEHALPISMEKELSQYQSLTTPLKVDQHVYASTGSPQ</sequence>
<accession>A0A6J8D2U2</accession>
<feature type="domain" description="MAM" evidence="2">
    <location>
        <begin position="137"/>
        <end position="295"/>
    </location>
</feature>
<dbReference type="CDD" id="cd06263">
    <property type="entry name" value="MAM"/>
    <property type="match status" value="3"/>
</dbReference>
<keyword evidence="4" id="KW-1185">Reference proteome</keyword>
<dbReference type="InterPro" id="IPR051560">
    <property type="entry name" value="MAM_domain-containing"/>
</dbReference>
<evidence type="ECO:0000313" key="3">
    <source>
        <dbReference type="EMBL" id="CAC5403043.1"/>
    </source>
</evidence>
<evidence type="ECO:0000259" key="2">
    <source>
        <dbReference type="PROSITE" id="PS50060"/>
    </source>
</evidence>
<evidence type="ECO:0000313" key="4">
    <source>
        <dbReference type="Proteomes" id="UP000507470"/>
    </source>
</evidence>
<feature type="transmembrane region" description="Helical" evidence="1">
    <location>
        <begin position="558"/>
        <end position="583"/>
    </location>
</feature>
<dbReference type="AlphaFoldDB" id="A0A6J8D2U2"/>
<dbReference type="EMBL" id="CACVKT020006658">
    <property type="protein sequence ID" value="CAC5403043.1"/>
    <property type="molecule type" value="Genomic_DNA"/>
</dbReference>
<dbReference type="Gene3D" id="2.60.120.200">
    <property type="match status" value="4"/>
</dbReference>
<feature type="domain" description="MAM" evidence="2">
    <location>
        <begin position="387"/>
        <end position="419"/>
    </location>
</feature>
<dbReference type="PANTHER" id="PTHR23282:SF101">
    <property type="entry name" value="MAM DOMAIN-CONTAINING PROTEIN"/>
    <property type="match status" value="1"/>
</dbReference>
<protein>
    <recommendedName>
        <fullName evidence="2">MAM domain-containing protein</fullName>
    </recommendedName>
</protein>
<dbReference type="Proteomes" id="UP000507470">
    <property type="component" value="Unassembled WGS sequence"/>
</dbReference>
<proteinExistence type="predicted"/>
<keyword evidence="1" id="KW-0472">Membrane</keyword>
<dbReference type="SMART" id="SM00137">
    <property type="entry name" value="MAM"/>
    <property type="match status" value="3"/>
</dbReference>
<dbReference type="SUPFAM" id="SSF49899">
    <property type="entry name" value="Concanavalin A-like lectins/glucanases"/>
    <property type="match status" value="3"/>
</dbReference>
<evidence type="ECO:0000256" key="1">
    <source>
        <dbReference type="SAM" id="Phobius"/>
    </source>
</evidence>
<feature type="domain" description="MAM" evidence="2">
    <location>
        <begin position="300"/>
        <end position="381"/>
    </location>
</feature>
<dbReference type="GO" id="GO:0016020">
    <property type="term" value="C:membrane"/>
    <property type="evidence" value="ECO:0007669"/>
    <property type="project" value="InterPro"/>
</dbReference>
<organism evidence="3 4">
    <name type="scientific">Mytilus coruscus</name>
    <name type="common">Sea mussel</name>
    <dbReference type="NCBI Taxonomy" id="42192"/>
    <lineage>
        <taxon>Eukaryota</taxon>
        <taxon>Metazoa</taxon>
        <taxon>Spiralia</taxon>
        <taxon>Lophotrochozoa</taxon>
        <taxon>Mollusca</taxon>
        <taxon>Bivalvia</taxon>
        <taxon>Autobranchia</taxon>
        <taxon>Pteriomorphia</taxon>
        <taxon>Mytilida</taxon>
        <taxon>Mytiloidea</taxon>
        <taxon>Mytilidae</taxon>
        <taxon>Mytilinae</taxon>
        <taxon>Mytilus</taxon>
    </lineage>
</organism>
<keyword evidence="1" id="KW-1133">Transmembrane helix</keyword>
<name>A0A6J8D2U2_MYTCO</name>
<dbReference type="InterPro" id="IPR000998">
    <property type="entry name" value="MAM_dom"/>
</dbReference>
<dbReference type="Pfam" id="PF00629">
    <property type="entry name" value="MAM"/>
    <property type="match status" value="3"/>
</dbReference>